<evidence type="ECO:0000313" key="2">
    <source>
        <dbReference type="Proteomes" id="UP001210925"/>
    </source>
</evidence>
<sequence length="507" mass="58550">MVIGRFAVFWDYESCKPPSDKSVLLAIEAIQEKLKGQEIAKFTIFTSKEIARHPSVVIDMNKREHIERNMIIEMFGCCLDHKRGKLTLMLITNKDFSSTISALASRNFKTVVYSPYSDEQRKQKEKLNWHDWNSLFKPDLDPRFNAKKSKIHQYALLIEILKELRVKGSNQPLRSYVGLEISTRNSQAYAKAGADGFKMYAEQAEKLGLVQLGGTGGTAWIELIDKNIKLPKEKRKKFTIDSPFEAIVSVVKSFQAKGVSQPLRSQVGMALTSKNPQIYQQLGFDNFKTYAEQAEKHGYIFLGGSGGTAWVSLASSEGSVHSDRPKTQVEIFKKNNLKRYTSLPDIDKDKNDSEWNGKQIAEASEWDPNSKFYPSPEWKGKRQSSESIELWDKKVELEIWEHRKQVTEPKELWESKKSEERWDKRTMDEILKKDYTPLITSTWSSFQSPTMERQTSQTIWTEPWTLNQVSPKTNSFSFERDEEEPYIIPSYGMFDERNNPIVPIQDY</sequence>
<gene>
    <name evidence="1" type="ORF">HK103_001579</name>
</gene>
<evidence type="ECO:0000313" key="1">
    <source>
        <dbReference type="EMBL" id="KAJ3252412.1"/>
    </source>
</evidence>
<organism evidence="1 2">
    <name type="scientific">Boothiomyces macroporosus</name>
    <dbReference type="NCBI Taxonomy" id="261099"/>
    <lineage>
        <taxon>Eukaryota</taxon>
        <taxon>Fungi</taxon>
        <taxon>Fungi incertae sedis</taxon>
        <taxon>Chytridiomycota</taxon>
        <taxon>Chytridiomycota incertae sedis</taxon>
        <taxon>Chytridiomycetes</taxon>
        <taxon>Rhizophydiales</taxon>
        <taxon>Terramycetaceae</taxon>
        <taxon>Boothiomyces</taxon>
    </lineage>
</organism>
<dbReference type="AlphaFoldDB" id="A0AAD5Y302"/>
<comment type="caution">
    <text evidence="1">The sequence shown here is derived from an EMBL/GenBank/DDBJ whole genome shotgun (WGS) entry which is preliminary data.</text>
</comment>
<accession>A0AAD5Y302</accession>
<name>A0AAD5Y302_9FUNG</name>
<proteinExistence type="predicted"/>
<evidence type="ECO:0008006" key="3">
    <source>
        <dbReference type="Google" id="ProtNLM"/>
    </source>
</evidence>
<keyword evidence="2" id="KW-1185">Reference proteome</keyword>
<reference evidence="1" key="1">
    <citation type="submission" date="2020-05" db="EMBL/GenBank/DDBJ databases">
        <title>Phylogenomic resolution of chytrid fungi.</title>
        <authorList>
            <person name="Stajich J.E."/>
            <person name="Amses K."/>
            <person name="Simmons R."/>
            <person name="Seto K."/>
            <person name="Myers J."/>
            <person name="Bonds A."/>
            <person name="Quandt C.A."/>
            <person name="Barry K."/>
            <person name="Liu P."/>
            <person name="Grigoriev I."/>
            <person name="Longcore J.E."/>
            <person name="James T.Y."/>
        </authorList>
    </citation>
    <scope>NUCLEOTIDE SEQUENCE</scope>
    <source>
        <strain evidence="1">PLAUS21</strain>
    </source>
</reference>
<protein>
    <recommendedName>
        <fullName evidence="3">NYN domain-containing protein</fullName>
    </recommendedName>
</protein>
<dbReference type="EMBL" id="JADGKB010000142">
    <property type="protein sequence ID" value="KAJ3252412.1"/>
    <property type="molecule type" value="Genomic_DNA"/>
</dbReference>
<dbReference type="Proteomes" id="UP001210925">
    <property type="component" value="Unassembled WGS sequence"/>
</dbReference>